<protein>
    <submittedName>
        <fullName evidence="5">HpcH/HpaI aldolase</fullName>
    </submittedName>
</protein>
<dbReference type="InParanoid" id="Q021W7"/>
<dbReference type="Gene3D" id="3.20.20.60">
    <property type="entry name" value="Phosphoenolpyruvate-binding domains"/>
    <property type="match status" value="1"/>
</dbReference>
<dbReference type="OrthoDB" id="86160at2"/>
<dbReference type="InterPro" id="IPR040442">
    <property type="entry name" value="Pyrv_kinase-like_dom_sf"/>
</dbReference>
<evidence type="ECO:0000259" key="4">
    <source>
        <dbReference type="Pfam" id="PF03328"/>
    </source>
</evidence>
<dbReference type="PANTHER" id="PTHR30502">
    <property type="entry name" value="2-KETO-3-DEOXY-L-RHAMNONATE ALDOLASE"/>
    <property type="match status" value="1"/>
</dbReference>
<dbReference type="STRING" id="234267.Acid_3281"/>
<gene>
    <name evidence="5" type="ordered locus">Acid_3281</name>
</gene>
<feature type="domain" description="HpcH/HpaI aldolase/citrate lyase" evidence="4">
    <location>
        <begin position="31"/>
        <end position="235"/>
    </location>
</feature>
<dbReference type="InterPro" id="IPR005000">
    <property type="entry name" value="Aldolase/citrate-lyase_domain"/>
</dbReference>
<dbReference type="EMBL" id="CP000473">
    <property type="protein sequence ID" value="ABJ84258.1"/>
    <property type="molecule type" value="Genomic_DNA"/>
</dbReference>
<dbReference type="PANTHER" id="PTHR30502:SF0">
    <property type="entry name" value="PHOSPHOENOLPYRUVATE CARBOXYLASE FAMILY PROTEIN"/>
    <property type="match status" value="1"/>
</dbReference>
<dbReference type="GO" id="GO:0046872">
    <property type="term" value="F:metal ion binding"/>
    <property type="evidence" value="ECO:0007669"/>
    <property type="project" value="UniProtKB-KW"/>
</dbReference>
<dbReference type="HOGENOM" id="CLU_059964_4_1_0"/>
<dbReference type="GO" id="GO:0016832">
    <property type="term" value="F:aldehyde-lyase activity"/>
    <property type="evidence" value="ECO:0007669"/>
    <property type="project" value="TreeGrafter"/>
</dbReference>
<dbReference type="InterPro" id="IPR015813">
    <property type="entry name" value="Pyrv/PenolPyrv_kinase-like_dom"/>
</dbReference>
<evidence type="ECO:0000256" key="1">
    <source>
        <dbReference type="ARBA" id="ARBA00005568"/>
    </source>
</evidence>
<keyword evidence="3" id="KW-0456">Lyase</keyword>
<keyword evidence="2" id="KW-0479">Metal-binding</keyword>
<dbReference type="eggNOG" id="COG3836">
    <property type="taxonomic scope" value="Bacteria"/>
</dbReference>
<proteinExistence type="inferred from homology"/>
<comment type="similarity">
    <text evidence="1">Belongs to the HpcH/HpaI aldolase family.</text>
</comment>
<evidence type="ECO:0000313" key="5">
    <source>
        <dbReference type="EMBL" id="ABJ84258.1"/>
    </source>
</evidence>
<evidence type="ECO:0000256" key="2">
    <source>
        <dbReference type="ARBA" id="ARBA00022723"/>
    </source>
</evidence>
<dbReference type="SUPFAM" id="SSF51621">
    <property type="entry name" value="Phosphoenolpyruvate/pyruvate domain"/>
    <property type="match status" value="1"/>
</dbReference>
<dbReference type="Pfam" id="PF03328">
    <property type="entry name" value="HpcH_HpaI"/>
    <property type="match status" value="1"/>
</dbReference>
<dbReference type="GO" id="GO:0005737">
    <property type="term" value="C:cytoplasm"/>
    <property type="evidence" value="ECO:0007669"/>
    <property type="project" value="TreeGrafter"/>
</dbReference>
<dbReference type="KEGG" id="sus:Acid_3281"/>
<dbReference type="AlphaFoldDB" id="Q021W7"/>
<evidence type="ECO:0000256" key="3">
    <source>
        <dbReference type="ARBA" id="ARBA00023239"/>
    </source>
</evidence>
<reference evidence="5" key="1">
    <citation type="submission" date="2006-10" db="EMBL/GenBank/DDBJ databases">
        <title>Complete sequence of Solibacter usitatus Ellin6076.</title>
        <authorList>
            <consortium name="US DOE Joint Genome Institute"/>
            <person name="Copeland A."/>
            <person name="Lucas S."/>
            <person name="Lapidus A."/>
            <person name="Barry K."/>
            <person name="Detter J.C."/>
            <person name="Glavina del Rio T."/>
            <person name="Hammon N."/>
            <person name="Israni S."/>
            <person name="Dalin E."/>
            <person name="Tice H."/>
            <person name="Pitluck S."/>
            <person name="Thompson L.S."/>
            <person name="Brettin T."/>
            <person name="Bruce D."/>
            <person name="Han C."/>
            <person name="Tapia R."/>
            <person name="Gilna P."/>
            <person name="Schmutz J."/>
            <person name="Larimer F."/>
            <person name="Land M."/>
            <person name="Hauser L."/>
            <person name="Kyrpides N."/>
            <person name="Mikhailova N."/>
            <person name="Janssen P.H."/>
            <person name="Kuske C.R."/>
            <person name="Richardson P."/>
        </authorList>
    </citation>
    <scope>NUCLEOTIDE SEQUENCE</scope>
    <source>
        <strain evidence="5">Ellin6076</strain>
    </source>
</reference>
<sequence length="261" mass="28854">MRINTTRERLAKGEVVYGCGLQVYRAPEIPRLFAATGFDYVFIDMEHGSFNLETAHDVIISCRLAGITPIVRVGELQYTLCARLLDQGAQGIILPRVEDPKVLEEALSWMRFPPLGKRGYGINPTMLDYEARSISEVMEHQNRETLTVVQFETVAAVERADELLSLKGLDVMMIGPADLSIALGIPGQFDHPLLVETIDKVIAKCNQHGVVPGIQTRGVAMAKFWADRGMRFVGVAAEHVFLMEKCKEAMAALRPAKAAKS</sequence>
<name>Q021W7_SOLUE</name>
<dbReference type="InterPro" id="IPR050251">
    <property type="entry name" value="HpcH-HpaI_aldolase"/>
</dbReference>
<organism evidence="5">
    <name type="scientific">Solibacter usitatus (strain Ellin6076)</name>
    <dbReference type="NCBI Taxonomy" id="234267"/>
    <lineage>
        <taxon>Bacteria</taxon>
        <taxon>Pseudomonadati</taxon>
        <taxon>Acidobacteriota</taxon>
        <taxon>Terriglobia</taxon>
        <taxon>Bryobacterales</taxon>
        <taxon>Solibacteraceae</taxon>
        <taxon>Candidatus Solibacter</taxon>
    </lineage>
</organism>
<accession>Q021W7</accession>